<dbReference type="PANTHER" id="PTHR24185:SF1">
    <property type="entry name" value="CALCIUM-INDEPENDENT PHOSPHOLIPASE A2-GAMMA"/>
    <property type="match status" value="1"/>
</dbReference>
<dbReference type="GO" id="GO:0019369">
    <property type="term" value="P:arachidonate metabolic process"/>
    <property type="evidence" value="ECO:0007669"/>
    <property type="project" value="TreeGrafter"/>
</dbReference>
<dbReference type="Gene3D" id="3.40.1090.10">
    <property type="entry name" value="Cytosolic phospholipase A2 catalytic domain"/>
    <property type="match status" value="1"/>
</dbReference>
<keyword evidence="2" id="KW-0442">Lipid degradation</keyword>
<dbReference type="EMBL" id="JAGHQM010001095">
    <property type="protein sequence ID" value="KAH0556436.1"/>
    <property type="molecule type" value="Genomic_DNA"/>
</dbReference>
<dbReference type="PANTHER" id="PTHR24185">
    <property type="entry name" value="CALCIUM-INDEPENDENT PHOSPHOLIPASE A2-GAMMA"/>
    <property type="match status" value="1"/>
</dbReference>
<evidence type="ECO:0000313" key="4">
    <source>
        <dbReference type="Proteomes" id="UP000750711"/>
    </source>
</evidence>
<protein>
    <submittedName>
        <fullName evidence="3">Uncharacterized protein</fullName>
    </submittedName>
</protein>
<dbReference type="GO" id="GO:0047499">
    <property type="term" value="F:calcium-independent phospholipase A2 activity"/>
    <property type="evidence" value="ECO:0007669"/>
    <property type="project" value="TreeGrafter"/>
</dbReference>
<comment type="caution">
    <text evidence="3">The sequence shown here is derived from an EMBL/GenBank/DDBJ whole genome shotgun (WGS) entry which is preliminary data.</text>
</comment>
<reference evidence="3" key="1">
    <citation type="submission" date="2021-03" db="EMBL/GenBank/DDBJ databases">
        <title>Comparative genomics and phylogenomic investigation of the class Geoglossomycetes provide insights into ecological specialization and systematics.</title>
        <authorList>
            <person name="Melie T."/>
            <person name="Pirro S."/>
            <person name="Miller A.N."/>
            <person name="Quandt A."/>
        </authorList>
    </citation>
    <scope>NUCLEOTIDE SEQUENCE</scope>
    <source>
        <strain evidence="3">CAQ_001_2017</strain>
    </source>
</reference>
<evidence type="ECO:0000256" key="1">
    <source>
        <dbReference type="ARBA" id="ARBA00022801"/>
    </source>
</evidence>
<keyword evidence="1" id="KW-0378">Hydrolase</keyword>
<keyword evidence="4" id="KW-1185">Reference proteome</keyword>
<dbReference type="GO" id="GO:0016042">
    <property type="term" value="P:lipid catabolic process"/>
    <property type="evidence" value="ECO:0007669"/>
    <property type="project" value="UniProtKB-KW"/>
</dbReference>
<evidence type="ECO:0000313" key="3">
    <source>
        <dbReference type="EMBL" id="KAH0556436.1"/>
    </source>
</evidence>
<evidence type="ECO:0000256" key="2">
    <source>
        <dbReference type="ARBA" id="ARBA00022963"/>
    </source>
</evidence>
<organism evidence="3 4">
    <name type="scientific">Trichoglossum hirsutum</name>
    <dbReference type="NCBI Taxonomy" id="265104"/>
    <lineage>
        <taxon>Eukaryota</taxon>
        <taxon>Fungi</taxon>
        <taxon>Dikarya</taxon>
        <taxon>Ascomycota</taxon>
        <taxon>Pezizomycotina</taxon>
        <taxon>Geoglossomycetes</taxon>
        <taxon>Geoglossales</taxon>
        <taxon>Geoglossaceae</taxon>
        <taxon>Trichoglossum</taxon>
    </lineage>
</organism>
<dbReference type="GO" id="GO:0016020">
    <property type="term" value="C:membrane"/>
    <property type="evidence" value="ECO:0007669"/>
    <property type="project" value="TreeGrafter"/>
</dbReference>
<proteinExistence type="predicted"/>
<dbReference type="AlphaFoldDB" id="A0A9P8L8U8"/>
<keyword evidence="2" id="KW-0443">Lipid metabolism</keyword>
<dbReference type="Proteomes" id="UP000750711">
    <property type="component" value="Unassembled WGS sequence"/>
</dbReference>
<name>A0A9P8L8U8_9PEZI</name>
<accession>A0A9P8L8U8</accession>
<gene>
    <name evidence="3" type="ORF">GP486_005647</name>
</gene>
<sequence>MFSNKASHIWPPREGHKIGCIVSIGMGVPLLKPIGDSLFPILEALKVIATDTEDTAQEFADEMAHRSAPDEPRYFRFNVERGLESIRLEEWKSMGQVKIATNNYLRKVKGDVGRCATTIIGDTCLIQQVFYDECHVCFLDVDYREALKRAARIRDLKVPMTAMTATLPMPLENELRTALLMKDATPYQYPTYRTNIEYQVKICSSGRVVSTGIEQCKVIAKDIEKRSGKGII</sequence>